<dbReference type="Gene3D" id="3.40.30.10">
    <property type="entry name" value="Glutaredoxin"/>
    <property type="match status" value="1"/>
</dbReference>
<protein>
    <submittedName>
        <fullName evidence="2">Redoxin domain-containing protein</fullName>
    </submittedName>
</protein>
<dbReference type="InterPro" id="IPR000866">
    <property type="entry name" value="AhpC/TSA"/>
</dbReference>
<evidence type="ECO:0000313" key="2">
    <source>
        <dbReference type="EMBL" id="MFC4540757.1"/>
    </source>
</evidence>
<sequence>METRPTGLGLRFPNVGPGPDPLSLVDLTAPVAPPDPTTVEAPDPAHEAIVVLLHRDHHAGNCRRQVRAVADRYDEFRERGTQVVSVVSEPRHRVREWQARYDLPYPICADPAAEAGEAFDQRVRHGTLGRTFDLLGRMPAAIVLDVRAPGDVAVLATHRGDSIWDRPRIDALLSDVAQRS</sequence>
<name>A0ABD5PK28_9EURY</name>
<comment type="caution">
    <text evidence="2">The sequence shown here is derived from an EMBL/GenBank/DDBJ whole genome shotgun (WGS) entry which is preliminary data.</text>
</comment>
<dbReference type="EMBL" id="JBHSFA010000002">
    <property type="protein sequence ID" value="MFC4540757.1"/>
    <property type="molecule type" value="Genomic_DNA"/>
</dbReference>
<feature type="domain" description="Alkyl hydroperoxide reductase subunit C/ Thiol specific antioxidant" evidence="1">
    <location>
        <begin position="37"/>
        <end position="125"/>
    </location>
</feature>
<accession>A0ABD5PK28</accession>
<dbReference type="InterPro" id="IPR036249">
    <property type="entry name" value="Thioredoxin-like_sf"/>
</dbReference>
<keyword evidence="3" id="KW-1185">Reference proteome</keyword>
<evidence type="ECO:0000313" key="3">
    <source>
        <dbReference type="Proteomes" id="UP001595898"/>
    </source>
</evidence>
<dbReference type="SUPFAM" id="SSF52833">
    <property type="entry name" value="Thioredoxin-like"/>
    <property type="match status" value="1"/>
</dbReference>
<organism evidence="2 3">
    <name type="scientific">Halosolutus amylolyticus</name>
    <dbReference type="NCBI Taxonomy" id="2932267"/>
    <lineage>
        <taxon>Archaea</taxon>
        <taxon>Methanobacteriati</taxon>
        <taxon>Methanobacteriota</taxon>
        <taxon>Stenosarchaea group</taxon>
        <taxon>Halobacteria</taxon>
        <taxon>Halobacteriales</taxon>
        <taxon>Natrialbaceae</taxon>
        <taxon>Halosolutus</taxon>
    </lineage>
</organism>
<gene>
    <name evidence="2" type="ORF">ACFO5R_02295</name>
</gene>
<dbReference type="Pfam" id="PF00578">
    <property type="entry name" value="AhpC-TSA"/>
    <property type="match status" value="1"/>
</dbReference>
<dbReference type="RefSeq" id="WP_250138918.1">
    <property type="nucleotide sequence ID" value="NZ_JALIQP010000001.1"/>
</dbReference>
<reference evidence="2 3" key="1">
    <citation type="journal article" date="2019" name="Int. J. Syst. Evol. Microbiol.">
        <title>The Global Catalogue of Microorganisms (GCM) 10K type strain sequencing project: providing services to taxonomists for standard genome sequencing and annotation.</title>
        <authorList>
            <consortium name="The Broad Institute Genomics Platform"/>
            <consortium name="The Broad Institute Genome Sequencing Center for Infectious Disease"/>
            <person name="Wu L."/>
            <person name="Ma J."/>
        </authorList>
    </citation>
    <scope>NUCLEOTIDE SEQUENCE [LARGE SCALE GENOMIC DNA]</scope>
    <source>
        <strain evidence="2 3">WLHS5</strain>
    </source>
</reference>
<dbReference type="Proteomes" id="UP001595898">
    <property type="component" value="Unassembled WGS sequence"/>
</dbReference>
<evidence type="ECO:0000259" key="1">
    <source>
        <dbReference type="Pfam" id="PF00578"/>
    </source>
</evidence>
<proteinExistence type="predicted"/>
<dbReference type="AlphaFoldDB" id="A0ABD5PK28"/>